<dbReference type="InterPro" id="IPR015300">
    <property type="entry name" value="DNA-bd_pseudobarrel_sf"/>
</dbReference>
<protein>
    <recommendedName>
        <fullName evidence="6">TF-B3 domain-containing protein</fullName>
    </recommendedName>
</protein>
<evidence type="ECO:0000259" key="6">
    <source>
        <dbReference type="PROSITE" id="PS50863"/>
    </source>
</evidence>
<comment type="subcellular location">
    <subcellularLocation>
        <location evidence="1">Nucleus</location>
    </subcellularLocation>
</comment>
<reference evidence="7" key="1">
    <citation type="submission" date="2022-03" db="EMBL/GenBank/DDBJ databases">
        <title>A functionally conserved STORR gene fusion in Papaver species that diverged 16.8 million years ago.</title>
        <authorList>
            <person name="Catania T."/>
        </authorList>
    </citation>
    <scope>NUCLEOTIDE SEQUENCE</scope>
    <source>
        <strain evidence="7">S-191538</strain>
    </source>
</reference>
<keyword evidence="5" id="KW-0539">Nucleus</keyword>
<dbReference type="InterPro" id="IPR003340">
    <property type="entry name" value="B3_DNA-bd"/>
</dbReference>
<dbReference type="PROSITE" id="PS50863">
    <property type="entry name" value="B3"/>
    <property type="match status" value="1"/>
</dbReference>
<proteinExistence type="predicted"/>
<evidence type="ECO:0000256" key="3">
    <source>
        <dbReference type="ARBA" id="ARBA00023125"/>
    </source>
</evidence>
<evidence type="ECO:0000313" key="8">
    <source>
        <dbReference type="Proteomes" id="UP001177140"/>
    </source>
</evidence>
<dbReference type="InterPro" id="IPR044800">
    <property type="entry name" value="LEC2-like"/>
</dbReference>
<feature type="domain" description="TF-B3" evidence="6">
    <location>
        <begin position="160"/>
        <end position="261"/>
    </location>
</feature>
<dbReference type="GO" id="GO:0003677">
    <property type="term" value="F:DNA binding"/>
    <property type="evidence" value="ECO:0007669"/>
    <property type="project" value="UniProtKB-KW"/>
</dbReference>
<dbReference type="PANTHER" id="PTHR31140:SF70">
    <property type="entry name" value="B3 DOMAIN-CONTAINING PROTEIN OS11G0156000"/>
    <property type="match status" value="1"/>
</dbReference>
<keyword evidence="3" id="KW-0238">DNA-binding</keyword>
<dbReference type="AlphaFoldDB" id="A0AA41SL16"/>
<keyword evidence="8" id="KW-1185">Reference proteome</keyword>
<evidence type="ECO:0000256" key="5">
    <source>
        <dbReference type="ARBA" id="ARBA00023242"/>
    </source>
</evidence>
<name>A0AA41SL16_PAPNU</name>
<dbReference type="Gene3D" id="2.40.330.10">
    <property type="entry name" value="DNA-binding pseudobarrel domain"/>
    <property type="match status" value="1"/>
</dbReference>
<dbReference type="EMBL" id="JAJJMA010189307">
    <property type="protein sequence ID" value="MCL7038324.1"/>
    <property type="molecule type" value="Genomic_DNA"/>
</dbReference>
<organism evidence="7 8">
    <name type="scientific">Papaver nudicaule</name>
    <name type="common">Iceland poppy</name>
    <dbReference type="NCBI Taxonomy" id="74823"/>
    <lineage>
        <taxon>Eukaryota</taxon>
        <taxon>Viridiplantae</taxon>
        <taxon>Streptophyta</taxon>
        <taxon>Embryophyta</taxon>
        <taxon>Tracheophyta</taxon>
        <taxon>Spermatophyta</taxon>
        <taxon>Magnoliopsida</taxon>
        <taxon>Ranunculales</taxon>
        <taxon>Papaveraceae</taxon>
        <taxon>Papaveroideae</taxon>
        <taxon>Papaver</taxon>
    </lineage>
</organism>
<comment type="caution">
    <text evidence="7">The sequence shown here is derived from an EMBL/GenBank/DDBJ whole genome shotgun (WGS) entry which is preliminary data.</text>
</comment>
<dbReference type="PANTHER" id="PTHR31140">
    <property type="entry name" value="B3 DOMAIN-CONTAINING TRANSCRIPTION FACTOR ABI3"/>
    <property type="match status" value="1"/>
</dbReference>
<dbReference type="Pfam" id="PF02362">
    <property type="entry name" value="B3"/>
    <property type="match status" value="1"/>
</dbReference>
<evidence type="ECO:0000256" key="4">
    <source>
        <dbReference type="ARBA" id="ARBA00023163"/>
    </source>
</evidence>
<dbReference type="Proteomes" id="UP001177140">
    <property type="component" value="Unassembled WGS sequence"/>
</dbReference>
<sequence length="383" mass="44164">MIDILIFPSRNTLKYSRTFNNLSLPPSLLHPSFSYSEIFVQTSNSKQQTVLMMYHPTPKTPLSKYKGVVVSQPNERLASQIYENHHRVWLEPCDTQETSTTMNHTSAASLNVQRFPYRDLNMINFEYDNHRDDEEDDTSIEVVDQQEEMERENDEREYMFEKPLTPSDVGKLNRLVIPKQYAEKYFPLSGDSGDKGLLLTFEDELGKFWRFRYSYWNSSQSYVLTKGWSRFVKEKRLSAGDIVSFERRRFDVQRLYIRWRHGAMPVQDSGVGQTAISSSAAPNNANANTTGSWTRLFYSAHPYPSHHLHGPVYYQPDHCLHAGYAAEPAVAEKPKAKQGNSKRLRLFGVNLDCQLDEPDISLFSNPVPTQVFYSHGEGSNHKV</sequence>
<keyword evidence="2" id="KW-0805">Transcription regulation</keyword>
<dbReference type="GO" id="GO:0003700">
    <property type="term" value="F:DNA-binding transcription factor activity"/>
    <property type="evidence" value="ECO:0007669"/>
    <property type="project" value="InterPro"/>
</dbReference>
<dbReference type="CDD" id="cd10017">
    <property type="entry name" value="B3_DNA"/>
    <property type="match status" value="1"/>
</dbReference>
<evidence type="ECO:0000256" key="1">
    <source>
        <dbReference type="ARBA" id="ARBA00004123"/>
    </source>
</evidence>
<gene>
    <name evidence="7" type="ORF">MKW94_005076</name>
</gene>
<evidence type="ECO:0000256" key="2">
    <source>
        <dbReference type="ARBA" id="ARBA00023015"/>
    </source>
</evidence>
<evidence type="ECO:0000313" key="7">
    <source>
        <dbReference type="EMBL" id="MCL7038324.1"/>
    </source>
</evidence>
<dbReference type="SMART" id="SM01019">
    <property type="entry name" value="B3"/>
    <property type="match status" value="1"/>
</dbReference>
<keyword evidence="4" id="KW-0804">Transcription</keyword>
<accession>A0AA41SL16</accession>
<dbReference type="GO" id="GO:0005634">
    <property type="term" value="C:nucleus"/>
    <property type="evidence" value="ECO:0007669"/>
    <property type="project" value="UniProtKB-SubCell"/>
</dbReference>
<dbReference type="SUPFAM" id="SSF101936">
    <property type="entry name" value="DNA-binding pseudobarrel domain"/>
    <property type="match status" value="1"/>
</dbReference>